<dbReference type="PROSITE" id="PS51318">
    <property type="entry name" value="TAT"/>
    <property type="match status" value="1"/>
</dbReference>
<feature type="domain" description="Metallo-beta-lactamase" evidence="2">
    <location>
        <begin position="55"/>
        <end position="224"/>
    </location>
</feature>
<dbReference type="PANTHER" id="PTHR42951">
    <property type="entry name" value="METALLO-BETA-LACTAMASE DOMAIN-CONTAINING"/>
    <property type="match status" value="1"/>
</dbReference>
<dbReference type="EMBL" id="JAUHHC010000003">
    <property type="protein sequence ID" value="MDN3920778.1"/>
    <property type="molecule type" value="Genomic_DNA"/>
</dbReference>
<evidence type="ECO:0000259" key="2">
    <source>
        <dbReference type="SMART" id="SM00849"/>
    </source>
</evidence>
<evidence type="ECO:0000313" key="4">
    <source>
        <dbReference type="Proteomes" id="UP001228044"/>
    </source>
</evidence>
<accession>A0ABT8DS24</accession>
<dbReference type="InterPro" id="IPR001279">
    <property type="entry name" value="Metallo-B-lactamas"/>
</dbReference>
<dbReference type="Gene3D" id="3.60.15.10">
    <property type="entry name" value="Ribonuclease Z/Hydroxyacylglutathione hydrolase-like"/>
    <property type="match status" value="1"/>
</dbReference>
<evidence type="ECO:0000256" key="1">
    <source>
        <dbReference type="ARBA" id="ARBA00005250"/>
    </source>
</evidence>
<reference evidence="3 4" key="1">
    <citation type="submission" date="2023-06" db="EMBL/GenBank/DDBJ databases">
        <title>Pelomonas sp. PFR6 16S ribosomal RNA gene Genome sequencing and assembly.</title>
        <authorList>
            <person name="Woo H."/>
        </authorList>
    </citation>
    <scope>NUCLEOTIDE SEQUENCE [LARGE SCALE GENOMIC DNA]</scope>
    <source>
        <strain evidence="3 4">PFR6</strain>
    </source>
</reference>
<comment type="caution">
    <text evidence="3">The sequence shown here is derived from an EMBL/GenBank/DDBJ whole genome shotgun (WGS) entry which is preliminary data.</text>
</comment>
<evidence type="ECO:0000313" key="3">
    <source>
        <dbReference type="EMBL" id="MDN3920778.1"/>
    </source>
</evidence>
<dbReference type="Pfam" id="PF00753">
    <property type="entry name" value="Lactamase_B"/>
    <property type="match status" value="1"/>
</dbReference>
<dbReference type="RefSeq" id="WP_290359102.1">
    <property type="nucleotide sequence ID" value="NZ_JAUHHC010000003.1"/>
</dbReference>
<dbReference type="InterPro" id="IPR006311">
    <property type="entry name" value="TAT_signal"/>
</dbReference>
<dbReference type="InterPro" id="IPR036866">
    <property type="entry name" value="RibonucZ/Hydroxyglut_hydro"/>
</dbReference>
<dbReference type="SMART" id="SM00849">
    <property type="entry name" value="Lactamase_B"/>
    <property type="match status" value="1"/>
</dbReference>
<name>A0ABT8DS24_9BURK</name>
<dbReference type="InterPro" id="IPR050855">
    <property type="entry name" value="NDM-1-like"/>
</dbReference>
<dbReference type="Proteomes" id="UP001228044">
    <property type="component" value="Unassembled WGS sequence"/>
</dbReference>
<keyword evidence="4" id="KW-1185">Reference proteome</keyword>
<gene>
    <name evidence="3" type="ORF">QWJ38_10855</name>
</gene>
<proteinExistence type="inferred from homology"/>
<dbReference type="SUPFAM" id="SSF56281">
    <property type="entry name" value="Metallo-hydrolase/oxidoreductase"/>
    <property type="match status" value="1"/>
</dbReference>
<comment type="similarity">
    <text evidence="1">Belongs to the metallo-beta-lactamase superfamily. Class-B beta-lactamase family.</text>
</comment>
<protein>
    <submittedName>
        <fullName evidence="3">MBL fold metallo-hydrolase</fullName>
    </submittedName>
</protein>
<organism evidence="3 4">
    <name type="scientific">Roseateles violae</name>
    <dbReference type="NCBI Taxonomy" id="3058042"/>
    <lineage>
        <taxon>Bacteria</taxon>
        <taxon>Pseudomonadati</taxon>
        <taxon>Pseudomonadota</taxon>
        <taxon>Betaproteobacteria</taxon>
        <taxon>Burkholderiales</taxon>
        <taxon>Sphaerotilaceae</taxon>
        <taxon>Roseateles</taxon>
    </lineage>
</organism>
<sequence length="248" mass="26737">MADPKRRHLLQLLGWLGLGVAAPPRAAQAQQATASAPPLTAELVRTGLYLIASGGGNTLLRFTPQGLLLVDGQAPGLYRPLMSQVRRINKISDLPLRALVLTDHHQPHAGTNPQFIDAHVPLIAQSRTLQRLPPPASDSQQLGYERDYLLKLGGIELQLLHYGPAHTDGDTVVLFPDLRVLAVGDLFDADTPRPDLAAGGDLRGWSRTLEQILRLDFDRVVPGAGPIVGRAELQACKDRLDALQPAAA</sequence>
<dbReference type="PANTHER" id="PTHR42951:SF4">
    <property type="entry name" value="ACYL-COENZYME A THIOESTERASE MBLAC2"/>
    <property type="match status" value="1"/>
</dbReference>